<dbReference type="Proteomes" id="UP000255423">
    <property type="component" value="Unassembled WGS sequence"/>
</dbReference>
<dbReference type="EMBL" id="UHJL01000001">
    <property type="protein sequence ID" value="SUQ19530.1"/>
    <property type="molecule type" value="Genomic_DNA"/>
</dbReference>
<reference evidence="2 3" key="1">
    <citation type="submission" date="2017-08" db="EMBL/GenBank/DDBJ databases">
        <authorList>
            <person name="de Groot N.N."/>
        </authorList>
    </citation>
    <scope>NUCLEOTIDE SEQUENCE [LARGE SCALE GENOMIC DNA]</scope>
    <source>
        <strain evidence="2 3">HM2</strain>
    </source>
</reference>
<name>A0A380RVE2_FIBSU</name>
<gene>
    <name evidence="2" type="ORF">SAMN05661053_0766</name>
</gene>
<organism evidence="2 3">
    <name type="scientific">Fibrobacter succinogenes</name>
    <name type="common">Bacteroides succinogenes</name>
    <dbReference type="NCBI Taxonomy" id="833"/>
    <lineage>
        <taxon>Bacteria</taxon>
        <taxon>Pseudomonadati</taxon>
        <taxon>Fibrobacterota</taxon>
        <taxon>Fibrobacteria</taxon>
        <taxon>Fibrobacterales</taxon>
        <taxon>Fibrobacteraceae</taxon>
        <taxon>Fibrobacter</taxon>
    </lineage>
</organism>
<evidence type="ECO:0000256" key="1">
    <source>
        <dbReference type="SAM" id="SignalP"/>
    </source>
</evidence>
<proteinExistence type="predicted"/>
<sequence>MKRLLVLLMLALSVAVSATWAGPLSAPFTHNGLFANASMGLGYASFENADGEESLTANGFGARVHGKLGFYVVQDLALHANLAYVMYSNFQEARYGLPTYMDHDFYVLSSVYLGVGATYYVPGWYNVFISGALGLTGYNLNCHKYSGNTGLSALSFDIEVGKDWWVGKHTAIGVSLAYNSGEYWSDDDGVFRSSSVMLLFSVTLN</sequence>
<keyword evidence="1" id="KW-0732">Signal</keyword>
<evidence type="ECO:0000313" key="3">
    <source>
        <dbReference type="Proteomes" id="UP000255423"/>
    </source>
</evidence>
<feature type="signal peptide" evidence="1">
    <location>
        <begin position="1"/>
        <end position="21"/>
    </location>
</feature>
<feature type="chain" id="PRO_5016590519" description="Outer membrane protein beta-barrel domain-containing protein" evidence="1">
    <location>
        <begin position="22"/>
        <end position="205"/>
    </location>
</feature>
<evidence type="ECO:0008006" key="4">
    <source>
        <dbReference type="Google" id="ProtNLM"/>
    </source>
</evidence>
<protein>
    <recommendedName>
        <fullName evidence="4">Outer membrane protein beta-barrel domain-containing protein</fullName>
    </recommendedName>
</protein>
<dbReference type="AlphaFoldDB" id="A0A380RVE2"/>
<dbReference type="RefSeq" id="WP_109572138.1">
    <property type="nucleotide sequence ID" value="NZ_UHJL01000001.1"/>
</dbReference>
<evidence type="ECO:0000313" key="2">
    <source>
        <dbReference type="EMBL" id="SUQ19530.1"/>
    </source>
</evidence>
<accession>A0A380RVE2</accession>